<protein>
    <submittedName>
        <fullName evidence="2">GAF domain-containing protein</fullName>
    </submittedName>
</protein>
<dbReference type="SUPFAM" id="SSF55781">
    <property type="entry name" value="GAF domain-like"/>
    <property type="match status" value="1"/>
</dbReference>
<evidence type="ECO:0000259" key="1">
    <source>
        <dbReference type="Pfam" id="PF01590"/>
    </source>
</evidence>
<dbReference type="Gene3D" id="3.30.450.40">
    <property type="match status" value="1"/>
</dbReference>
<reference evidence="2" key="1">
    <citation type="submission" date="2024-07" db="EMBL/GenBank/DDBJ databases">
        <authorList>
            <person name="Kim Y.J."/>
            <person name="Jeong J.Y."/>
        </authorList>
    </citation>
    <scope>NUCLEOTIDE SEQUENCE</scope>
    <source>
        <strain evidence="2">GIHE-MW2</strain>
    </source>
</reference>
<organism evidence="2">
    <name type="scientific">Planktothricoides raciborskii GIHE-MW2</name>
    <dbReference type="NCBI Taxonomy" id="2792601"/>
    <lineage>
        <taxon>Bacteria</taxon>
        <taxon>Bacillati</taxon>
        <taxon>Cyanobacteriota</taxon>
        <taxon>Cyanophyceae</taxon>
        <taxon>Oscillatoriophycideae</taxon>
        <taxon>Oscillatoriales</taxon>
        <taxon>Oscillatoriaceae</taxon>
        <taxon>Planktothricoides</taxon>
    </lineage>
</organism>
<name>A0AAU8JHQ1_9CYAN</name>
<dbReference type="InterPro" id="IPR003018">
    <property type="entry name" value="GAF"/>
</dbReference>
<dbReference type="Pfam" id="PF01590">
    <property type="entry name" value="GAF"/>
    <property type="match status" value="1"/>
</dbReference>
<gene>
    <name evidence="2" type="ORF">ABWT76_001191</name>
</gene>
<accession>A0AAU8JHQ1</accession>
<dbReference type="AlphaFoldDB" id="A0AAU8JHQ1"/>
<dbReference type="InterPro" id="IPR029016">
    <property type="entry name" value="GAF-like_dom_sf"/>
</dbReference>
<dbReference type="EMBL" id="CP159837">
    <property type="protein sequence ID" value="XCM38349.1"/>
    <property type="molecule type" value="Genomic_DNA"/>
</dbReference>
<dbReference type="RefSeq" id="WP_054465911.1">
    <property type="nucleotide sequence ID" value="NZ_CP159837.1"/>
</dbReference>
<feature type="domain" description="GAF" evidence="1">
    <location>
        <begin position="20"/>
        <end position="76"/>
    </location>
</feature>
<sequence>MLVFTQWAIAFDRDHKDLPCQHYDSSYTEESLCIPLKAQGETFGILDLTTNSSSNKLTEAKQKLALAVAEHTGLALANLKLRETLRLPSIRDALTGLYNRRYLEEYLAT</sequence>
<evidence type="ECO:0000313" key="2">
    <source>
        <dbReference type="EMBL" id="XCM38349.1"/>
    </source>
</evidence>
<proteinExistence type="predicted"/>